<dbReference type="GO" id="GO:0016787">
    <property type="term" value="F:hydrolase activity"/>
    <property type="evidence" value="ECO:0007669"/>
    <property type="project" value="InterPro"/>
</dbReference>
<dbReference type="PANTHER" id="PTHR46623:SF7">
    <property type="entry name" value="CARBOXYMETHYLENEBUTENOLIDASE"/>
    <property type="match status" value="1"/>
</dbReference>
<reference evidence="2" key="2">
    <citation type="submission" date="2020-09" db="EMBL/GenBank/DDBJ databases">
        <authorList>
            <person name="Sun Q."/>
            <person name="Zhou Y."/>
        </authorList>
    </citation>
    <scope>NUCLEOTIDE SEQUENCE</scope>
    <source>
        <strain evidence="2">CGMCC 1.12813</strain>
    </source>
</reference>
<sequence>MAELVPIPSPGAAVYYGLPGSPLVVIAHDWYGRLPWLEPYATALASQGYRVVVPDFYGGFATIDPETAADLRDDLDTGSALAAIDDLVAESRLEGSTRVGLIGFSMGGWIALLHAQGGDADAVVAYYATLGTEEHGIIPCPVLLNLAENDDFQPGAEPESFVARLEDHGTPVTEYVYLGTEHSFANANLSGALDNRSAALAFARTASFFDKHLVD</sequence>
<name>A0A916WLD2_9MICO</name>
<organism evidence="2 3">
    <name type="scientific">Conyzicola nivalis</name>
    <dbReference type="NCBI Taxonomy" id="1477021"/>
    <lineage>
        <taxon>Bacteria</taxon>
        <taxon>Bacillati</taxon>
        <taxon>Actinomycetota</taxon>
        <taxon>Actinomycetes</taxon>
        <taxon>Micrococcales</taxon>
        <taxon>Microbacteriaceae</taxon>
        <taxon>Conyzicola</taxon>
    </lineage>
</organism>
<proteinExistence type="predicted"/>
<dbReference type="PANTHER" id="PTHR46623">
    <property type="entry name" value="CARBOXYMETHYLENEBUTENOLIDASE-RELATED"/>
    <property type="match status" value="1"/>
</dbReference>
<keyword evidence="3" id="KW-1185">Reference proteome</keyword>
<comment type="caution">
    <text evidence="2">The sequence shown here is derived from an EMBL/GenBank/DDBJ whole genome shotgun (WGS) entry which is preliminary data.</text>
</comment>
<gene>
    <name evidence="2" type="ORF">GCM10010979_24600</name>
</gene>
<evidence type="ECO:0000313" key="2">
    <source>
        <dbReference type="EMBL" id="GGB09116.1"/>
    </source>
</evidence>
<dbReference type="EMBL" id="BMGB01000001">
    <property type="protein sequence ID" value="GGB09116.1"/>
    <property type="molecule type" value="Genomic_DNA"/>
</dbReference>
<dbReference type="InterPro" id="IPR051049">
    <property type="entry name" value="Dienelactone_hydrolase-like"/>
</dbReference>
<dbReference type="InterPro" id="IPR029058">
    <property type="entry name" value="AB_hydrolase_fold"/>
</dbReference>
<dbReference type="InterPro" id="IPR002925">
    <property type="entry name" value="Dienelactn_hydro"/>
</dbReference>
<dbReference type="SUPFAM" id="SSF53474">
    <property type="entry name" value="alpha/beta-Hydrolases"/>
    <property type="match status" value="1"/>
</dbReference>
<evidence type="ECO:0000313" key="3">
    <source>
        <dbReference type="Proteomes" id="UP000606922"/>
    </source>
</evidence>
<dbReference type="Gene3D" id="3.40.50.1820">
    <property type="entry name" value="alpha/beta hydrolase"/>
    <property type="match status" value="1"/>
</dbReference>
<reference evidence="2" key="1">
    <citation type="journal article" date="2014" name="Int. J. Syst. Evol. Microbiol.">
        <title>Complete genome sequence of Corynebacterium casei LMG S-19264T (=DSM 44701T), isolated from a smear-ripened cheese.</title>
        <authorList>
            <consortium name="US DOE Joint Genome Institute (JGI-PGF)"/>
            <person name="Walter F."/>
            <person name="Albersmeier A."/>
            <person name="Kalinowski J."/>
            <person name="Ruckert C."/>
        </authorList>
    </citation>
    <scope>NUCLEOTIDE SEQUENCE</scope>
    <source>
        <strain evidence="2">CGMCC 1.12813</strain>
    </source>
</reference>
<protein>
    <submittedName>
        <fullName evidence="2">Carboxymethylenebutenolidase</fullName>
    </submittedName>
</protein>
<feature type="domain" description="Dienelactone hydrolase" evidence="1">
    <location>
        <begin position="21"/>
        <end position="212"/>
    </location>
</feature>
<evidence type="ECO:0000259" key="1">
    <source>
        <dbReference type="Pfam" id="PF01738"/>
    </source>
</evidence>
<dbReference type="Pfam" id="PF01738">
    <property type="entry name" value="DLH"/>
    <property type="match status" value="1"/>
</dbReference>
<dbReference type="AlphaFoldDB" id="A0A916WLD2"/>
<dbReference type="Proteomes" id="UP000606922">
    <property type="component" value="Unassembled WGS sequence"/>
</dbReference>
<accession>A0A916WLD2</accession>
<dbReference type="RefSeq" id="WP_188510876.1">
    <property type="nucleotide sequence ID" value="NZ_BMGB01000001.1"/>
</dbReference>